<evidence type="ECO:0000313" key="1">
    <source>
        <dbReference type="EMBL" id="RST72337.1"/>
    </source>
</evidence>
<dbReference type="AlphaFoldDB" id="A0A429XVR0"/>
<dbReference type="Gene3D" id="1.10.760.20">
    <property type="entry name" value="Protein of unknown function DUF3243"/>
    <property type="match status" value="1"/>
</dbReference>
<accession>A0A429XVR0</accession>
<sequence length="102" mass="11957">MEPNAQNQVDRHINQMNNEEKGEILANFDQFKSYLSQQITKGERIGLSEEMLAKATEKVASYLAEHEEPRNREEHLLKELWEAGNKEQQHQLAHMLLNMVKQ</sequence>
<gene>
    <name evidence="1" type="ORF">D4T97_016610</name>
</gene>
<proteinExistence type="predicted"/>
<dbReference type="EMBL" id="QYTV02000009">
    <property type="protein sequence ID" value="RST72337.1"/>
    <property type="molecule type" value="Genomic_DNA"/>
</dbReference>
<reference evidence="1" key="1">
    <citation type="submission" date="2018-12" db="EMBL/GenBank/DDBJ databases">
        <authorList>
            <person name="Sun L."/>
            <person name="Chen Z."/>
        </authorList>
    </citation>
    <scope>NUCLEOTIDE SEQUENCE [LARGE SCALE GENOMIC DNA]</scope>
    <source>
        <strain evidence="1">3-2-2</strain>
    </source>
</reference>
<dbReference type="InterPro" id="IPR021637">
    <property type="entry name" value="DUF3243"/>
</dbReference>
<name>A0A429XVR0_9BACI</name>
<organism evidence="1 2">
    <name type="scientific">Siminovitchia acidinfaciens</name>
    <dbReference type="NCBI Taxonomy" id="2321395"/>
    <lineage>
        <taxon>Bacteria</taxon>
        <taxon>Bacillati</taxon>
        <taxon>Bacillota</taxon>
        <taxon>Bacilli</taxon>
        <taxon>Bacillales</taxon>
        <taxon>Bacillaceae</taxon>
        <taxon>Siminovitchia</taxon>
    </lineage>
</organism>
<dbReference type="Proteomes" id="UP000287156">
    <property type="component" value="Unassembled WGS sequence"/>
</dbReference>
<comment type="caution">
    <text evidence="1">The sequence shown here is derived from an EMBL/GenBank/DDBJ whole genome shotgun (WGS) entry which is preliminary data.</text>
</comment>
<evidence type="ECO:0000313" key="2">
    <source>
        <dbReference type="Proteomes" id="UP000287156"/>
    </source>
</evidence>
<keyword evidence="2" id="KW-1185">Reference proteome</keyword>
<protein>
    <submittedName>
        <fullName evidence="1">DUF3243 domain-containing protein</fullName>
    </submittedName>
</protein>
<dbReference type="InterPro" id="IPR038292">
    <property type="entry name" value="YmfJ/YflH_sf"/>
</dbReference>
<dbReference type="Pfam" id="PF11588">
    <property type="entry name" value="DUF3243"/>
    <property type="match status" value="1"/>
</dbReference>
<dbReference type="OrthoDB" id="2418090at2"/>